<feature type="region of interest" description="Disordered" evidence="1">
    <location>
        <begin position="149"/>
        <end position="181"/>
    </location>
</feature>
<feature type="compositionally biased region" description="Low complexity" evidence="1">
    <location>
        <begin position="20"/>
        <end position="33"/>
    </location>
</feature>
<feature type="compositionally biased region" description="Basic and acidic residues" evidence="1">
    <location>
        <begin position="341"/>
        <end position="360"/>
    </location>
</feature>
<protein>
    <submittedName>
        <fullName evidence="2">Uncharacterized protein</fullName>
    </submittedName>
</protein>
<feature type="compositionally biased region" description="Polar residues" evidence="1">
    <location>
        <begin position="89"/>
        <end position="115"/>
    </location>
</feature>
<evidence type="ECO:0000313" key="3">
    <source>
        <dbReference type="Proteomes" id="UP000558688"/>
    </source>
</evidence>
<evidence type="ECO:0000313" key="2">
    <source>
        <dbReference type="EMBL" id="KAF5262189.1"/>
    </source>
</evidence>
<organism evidence="2 3">
    <name type="scientific">Fusarium oxysporum</name>
    <name type="common">Fusarium vascular wilt</name>
    <dbReference type="NCBI Taxonomy" id="5507"/>
    <lineage>
        <taxon>Eukaryota</taxon>
        <taxon>Fungi</taxon>
        <taxon>Dikarya</taxon>
        <taxon>Ascomycota</taxon>
        <taxon>Pezizomycotina</taxon>
        <taxon>Sordariomycetes</taxon>
        <taxon>Hypocreomycetidae</taxon>
        <taxon>Hypocreales</taxon>
        <taxon>Nectriaceae</taxon>
        <taxon>Fusarium</taxon>
        <taxon>Fusarium oxysporum species complex</taxon>
    </lineage>
</organism>
<feature type="region of interest" description="Disordered" evidence="1">
    <location>
        <begin position="388"/>
        <end position="408"/>
    </location>
</feature>
<evidence type="ECO:0000256" key="1">
    <source>
        <dbReference type="SAM" id="MobiDB-lite"/>
    </source>
</evidence>
<feature type="region of interest" description="Disordered" evidence="1">
    <location>
        <begin position="540"/>
        <end position="629"/>
    </location>
</feature>
<proteinExistence type="predicted"/>
<feature type="compositionally biased region" description="Acidic residues" evidence="1">
    <location>
        <begin position="612"/>
        <end position="629"/>
    </location>
</feature>
<reference evidence="2" key="1">
    <citation type="submission" date="2020-02" db="EMBL/GenBank/DDBJ databases">
        <title>Identification and distribution of gene clusters putatively required for synthesis of sphingolipid metabolism inhibitors in phylogenetically diverse species of the filamentous fungus Fusarium.</title>
        <authorList>
            <person name="Kim H.-S."/>
            <person name="Busman M."/>
            <person name="Brown D.W."/>
            <person name="Divon H."/>
            <person name="Uhlig S."/>
            <person name="Proctor R.H."/>
        </authorList>
    </citation>
    <scope>NUCLEOTIDE SEQUENCE [LARGE SCALE GENOMIC DNA]</scope>
    <source>
        <strain evidence="2">NRRL 39464</strain>
    </source>
</reference>
<feature type="compositionally biased region" description="Basic and acidic residues" evidence="1">
    <location>
        <begin position="556"/>
        <end position="579"/>
    </location>
</feature>
<accession>A0A8H5EIR8</accession>
<dbReference type="AlphaFoldDB" id="A0A8H5EIR8"/>
<feature type="compositionally biased region" description="Polar residues" evidence="1">
    <location>
        <begin position="1"/>
        <end position="10"/>
    </location>
</feature>
<comment type="caution">
    <text evidence="2">The sequence shown here is derived from an EMBL/GenBank/DDBJ whole genome shotgun (WGS) entry which is preliminary data.</text>
</comment>
<feature type="region of interest" description="Disordered" evidence="1">
    <location>
        <begin position="330"/>
        <end position="368"/>
    </location>
</feature>
<feature type="region of interest" description="Disordered" evidence="1">
    <location>
        <begin position="1"/>
        <end position="125"/>
    </location>
</feature>
<feature type="compositionally biased region" description="Basic and acidic residues" evidence="1">
    <location>
        <begin position="602"/>
        <end position="611"/>
    </location>
</feature>
<dbReference type="EMBL" id="JAAFOW010001124">
    <property type="protein sequence ID" value="KAF5262189.1"/>
    <property type="molecule type" value="Genomic_DNA"/>
</dbReference>
<gene>
    <name evidence="2" type="ORF">FOXYS1_7095</name>
</gene>
<feature type="compositionally biased region" description="Polar residues" evidence="1">
    <location>
        <begin position="34"/>
        <end position="62"/>
    </location>
</feature>
<dbReference type="Proteomes" id="UP000558688">
    <property type="component" value="Unassembled WGS sequence"/>
</dbReference>
<feature type="compositionally biased region" description="Acidic residues" evidence="1">
    <location>
        <begin position="580"/>
        <end position="601"/>
    </location>
</feature>
<sequence>MSNTPIPSNNSSEVAEDVDVSSLLPTRLTSSSRQNTGTSIPPSVFTSASSVYESAHTSITPSDQEDSNALAGGNTIFGISFGSAPPNTPADNNDGVSLSNKPPSKSGWTGESSDPGTPAANISKLGWTGEYSTSGVEPERLMARLSTVANKSDDGSHNTQNEAEGRSSGESSRTNGGGNAFTVRDIFSENEKVARLAHQAIGRVTPCSVMESLDVKQVKSGVVTVTKSPAQPQSAVLCNIEDESVPKAEEAVVFSPTEPKSTKDFKYVKGEKASIMGRISCCMHAIKMSRRPKPGIPVNQPKHATLSPEKPCLKPATSLAGIVLDEIEEDSPLQPVPAPKPSKDTRVTFDLDETAKSEKSKSKRKRKYKSKTNLSFNIASYFFSKMSNQETEDTSDENEELDDPNSPFAAQDLEIQRRLAKADCYRDANERTSIIRGALDFLLVVSDRVDTVAADRISCLLDRTADRGLGSYTGEEKDHSFQIISPPKERSGGLGGCNEGWYKAKETMRPISTTSPISGALCKEPETVSHCPFVRDEGLAGGRAASQKRKASFKSDQPRKKFAENQSKEQNKYENKAEDQEVPSEDYDEDLFSFGYSDDDMPDKLEPKSEGSDDGEGIDIKEEDSEDAY</sequence>
<feature type="compositionally biased region" description="Acidic residues" evidence="1">
    <location>
        <begin position="390"/>
        <end position="403"/>
    </location>
</feature>
<name>A0A8H5EIR8_FUSOX</name>